<evidence type="ECO:0000256" key="1">
    <source>
        <dbReference type="ARBA" id="ARBA00004906"/>
    </source>
</evidence>
<dbReference type="InterPro" id="IPR012334">
    <property type="entry name" value="Pectin_lyas_fold"/>
</dbReference>
<dbReference type="Proteomes" id="UP001428817">
    <property type="component" value="Unassembled WGS sequence"/>
</dbReference>
<gene>
    <name evidence="7" type="ORF">GCM10023321_45690</name>
</gene>
<comment type="pathway">
    <text evidence="1">Protein modification; protein ubiquitination.</text>
</comment>
<keyword evidence="5" id="KW-0732">Signal</keyword>
<feature type="domain" description="Right handed beta helix" evidence="6">
    <location>
        <begin position="281"/>
        <end position="418"/>
    </location>
</feature>
<evidence type="ECO:0000256" key="5">
    <source>
        <dbReference type="SAM" id="SignalP"/>
    </source>
</evidence>
<name>A0ABP9QGK0_9PSEU</name>
<dbReference type="InterPro" id="IPR006626">
    <property type="entry name" value="PbH1"/>
</dbReference>
<feature type="chain" id="PRO_5045314674" description="Right handed beta helix domain-containing protein" evidence="5">
    <location>
        <begin position="24"/>
        <end position="437"/>
    </location>
</feature>
<evidence type="ECO:0000313" key="7">
    <source>
        <dbReference type="EMBL" id="GAA5161450.1"/>
    </source>
</evidence>
<reference evidence="8" key="1">
    <citation type="journal article" date="2019" name="Int. J. Syst. Evol. Microbiol.">
        <title>The Global Catalogue of Microorganisms (GCM) 10K type strain sequencing project: providing services to taxonomists for standard genome sequencing and annotation.</title>
        <authorList>
            <consortium name="The Broad Institute Genomics Platform"/>
            <consortium name="The Broad Institute Genome Sequencing Center for Infectious Disease"/>
            <person name="Wu L."/>
            <person name="Ma J."/>
        </authorList>
    </citation>
    <scope>NUCLEOTIDE SEQUENCE [LARGE SCALE GENOMIC DNA]</scope>
    <source>
        <strain evidence="8">JCM 18303</strain>
    </source>
</reference>
<dbReference type="Pfam" id="PF13229">
    <property type="entry name" value="Beta_helix"/>
    <property type="match status" value="1"/>
</dbReference>
<evidence type="ECO:0000313" key="8">
    <source>
        <dbReference type="Proteomes" id="UP001428817"/>
    </source>
</evidence>
<accession>A0ABP9QGK0</accession>
<proteinExistence type="predicted"/>
<evidence type="ECO:0000256" key="2">
    <source>
        <dbReference type="ARBA" id="ARBA00022737"/>
    </source>
</evidence>
<dbReference type="InterPro" id="IPR051550">
    <property type="entry name" value="SCF-Subunits/Alg-Epimerases"/>
</dbReference>
<dbReference type="RefSeq" id="WP_185060072.1">
    <property type="nucleotide sequence ID" value="NZ_BAABJP010000024.1"/>
</dbReference>
<sequence length="437" mass="47077">MTGRILRAAAVALLLLVPLNACTPDRPPFSPREVAAPGKIDPVRPCIRQPEPAELPESTRARATFAGGRIRLTDGRNVTLTALSRAVGNPAALRQVAPGEWLLGAGLDIMPGASVYLAAPEVRWLKLRSGPGAFVAVKALGGALRLNGTCVTGWDPAAQRADTEEADGRAFLLARDGGRMEVDGSELRFLGYGENESYGLSWRTEGSGGHVRHSVVSNLHFGFYSYGVTGLTVQDSEFHDNTLYGIDPHTGSRKLLIERNVVHDNGKHGIILAEDCTDSVIRGNVLYRNHHHGIVLYQGSNRNTVEDNESFRNTAQGININESAENTVRGNRVYQNGESGIGVGATSATNLVERNEVRANEQDGIRLVSDATQTQVRANIIGDNARYGVYVDGGGPFEITGNTIFGSQVGMMLKNTDQQPAGDNTMRDNREGDLLVR</sequence>
<keyword evidence="8" id="KW-1185">Reference proteome</keyword>
<evidence type="ECO:0000256" key="4">
    <source>
        <dbReference type="SAM" id="MobiDB-lite"/>
    </source>
</evidence>
<dbReference type="PANTHER" id="PTHR22990">
    <property type="entry name" value="F-BOX ONLY PROTEIN"/>
    <property type="match status" value="1"/>
</dbReference>
<dbReference type="SMART" id="SM00710">
    <property type="entry name" value="PbH1"/>
    <property type="match status" value="9"/>
</dbReference>
<comment type="caution">
    <text evidence="7">The sequence shown here is derived from an EMBL/GenBank/DDBJ whole genome shotgun (WGS) entry which is preliminary data.</text>
</comment>
<feature type="compositionally biased region" description="Basic and acidic residues" evidence="4">
    <location>
        <begin position="425"/>
        <end position="437"/>
    </location>
</feature>
<evidence type="ECO:0000256" key="3">
    <source>
        <dbReference type="ARBA" id="ARBA00022786"/>
    </source>
</evidence>
<protein>
    <recommendedName>
        <fullName evidence="6">Right handed beta helix domain-containing protein</fullName>
    </recommendedName>
</protein>
<dbReference type="EMBL" id="BAABJP010000024">
    <property type="protein sequence ID" value="GAA5161450.1"/>
    <property type="molecule type" value="Genomic_DNA"/>
</dbReference>
<feature type="signal peptide" evidence="5">
    <location>
        <begin position="1"/>
        <end position="23"/>
    </location>
</feature>
<dbReference type="PANTHER" id="PTHR22990:SF15">
    <property type="entry name" value="F-BOX ONLY PROTEIN 10"/>
    <property type="match status" value="1"/>
</dbReference>
<dbReference type="InterPro" id="IPR039448">
    <property type="entry name" value="Beta_helix"/>
</dbReference>
<dbReference type="SUPFAM" id="SSF51126">
    <property type="entry name" value="Pectin lyase-like"/>
    <property type="match status" value="2"/>
</dbReference>
<dbReference type="NCBIfam" id="TIGR03804">
    <property type="entry name" value="para_beta_helix"/>
    <property type="match status" value="1"/>
</dbReference>
<keyword evidence="2" id="KW-0677">Repeat</keyword>
<organism evidence="7 8">
    <name type="scientific">Pseudonocardia eucalypti</name>
    <dbReference type="NCBI Taxonomy" id="648755"/>
    <lineage>
        <taxon>Bacteria</taxon>
        <taxon>Bacillati</taxon>
        <taxon>Actinomycetota</taxon>
        <taxon>Actinomycetes</taxon>
        <taxon>Pseudonocardiales</taxon>
        <taxon>Pseudonocardiaceae</taxon>
        <taxon>Pseudonocardia</taxon>
    </lineage>
</organism>
<keyword evidence="3" id="KW-0833">Ubl conjugation pathway</keyword>
<dbReference type="InterPro" id="IPR022441">
    <property type="entry name" value="Para_beta_helix_rpt-2"/>
</dbReference>
<dbReference type="Gene3D" id="2.160.20.10">
    <property type="entry name" value="Single-stranded right-handed beta-helix, Pectin lyase-like"/>
    <property type="match status" value="1"/>
</dbReference>
<evidence type="ECO:0000259" key="6">
    <source>
        <dbReference type="Pfam" id="PF13229"/>
    </source>
</evidence>
<dbReference type="InterPro" id="IPR011050">
    <property type="entry name" value="Pectin_lyase_fold/virulence"/>
</dbReference>
<feature type="region of interest" description="Disordered" evidence="4">
    <location>
        <begin position="415"/>
        <end position="437"/>
    </location>
</feature>